<accession>A0A9D4IJY5</accession>
<dbReference type="Gene3D" id="3.90.320.10">
    <property type="match status" value="1"/>
</dbReference>
<reference evidence="1" key="2">
    <citation type="submission" date="2020-11" db="EMBL/GenBank/DDBJ databases">
        <authorList>
            <person name="McCartney M.A."/>
            <person name="Auch B."/>
            <person name="Kono T."/>
            <person name="Mallez S."/>
            <person name="Becker A."/>
            <person name="Gohl D.M."/>
            <person name="Silverstein K.A.T."/>
            <person name="Koren S."/>
            <person name="Bechman K.B."/>
            <person name="Herman A."/>
            <person name="Abrahante J.E."/>
            <person name="Garbe J."/>
        </authorList>
    </citation>
    <scope>NUCLEOTIDE SEQUENCE</scope>
    <source>
        <strain evidence="1">Duluth1</strain>
        <tissue evidence="1">Whole animal</tissue>
    </source>
</reference>
<sequence>MDCTKASLCKFIVWTNEYQIVTDMPFDEEFVNLLLPRIRKFYFENLLVRLSEELRSNRLKFFSAYKELCK</sequence>
<name>A0A9D4IJY5_DREPO</name>
<organism evidence="1 2">
    <name type="scientific">Dreissena polymorpha</name>
    <name type="common">Zebra mussel</name>
    <name type="synonym">Mytilus polymorpha</name>
    <dbReference type="NCBI Taxonomy" id="45954"/>
    <lineage>
        <taxon>Eukaryota</taxon>
        <taxon>Metazoa</taxon>
        <taxon>Spiralia</taxon>
        <taxon>Lophotrochozoa</taxon>
        <taxon>Mollusca</taxon>
        <taxon>Bivalvia</taxon>
        <taxon>Autobranchia</taxon>
        <taxon>Heteroconchia</taxon>
        <taxon>Euheterodonta</taxon>
        <taxon>Imparidentia</taxon>
        <taxon>Neoheterodontei</taxon>
        <taxon>Myida</taxon>
        <taxon>Dreissenoidea</taxon>
        <taxon>Dreissenidae</taxon>
        <taxon>Dreissena</taxon>
    </lineage>
</organism>
<gene>
    <name evidence="1" type="ORF">DPMN_175790</name>
</gene>
<dbReference type="Proteomes" id="UP000828390">
    <property type="component" value="Unassembled WGS sequence"/>
</dbReference>
<keyword evidence="2" id="KW-1185">Reference proteome</keyword>
<dbReference type="InterPro" id="IPR011604">
    <property type="entry name" value="PDDEXK-like_dom_sf"/>
</dbReference>
<evidence type="ECO:0000313" key="1">
    <source>
        <dbReference type="EMBL" id="KAH3774408.1"/>
    </source>
</evidence>
<evidence type="ECO:0000313" key="2">
    <source>
        <dbReference type="Proteomes" id="UP000828390"/>
    </source>
</evidence>
<dbReference type="EMBL" id="JAIWYP010000009">
    <property type="protein sequence ID" value="KAH3774408.1"/>
    <property type="molecule type" value="Genomic_DNA"/>
</dbReference>
<dbReference type="AlphaFoldDB" id="A0A9D4IJY5"/>
<proteinExistence type="predicted"/>
<reference evidence="1" key="1">
    <citation type="journal article" date="2019" name="bioRxiv">
        <title>The Genome of the Zebra Mussel, Dreissena polymorpha: A Resource for Invasive Species Research.</title>
        <authorList>
            <person name="McCartney M.A."/>
            <person name="Auch B."/>
            <person name="Kono T."/>
            <person name="Mallez S."/>
            <person name="Zhang Y."/>
            <person name="Obille A."/>
            <person name="Becker A."/>
            <person name="Abrahante J.E."/>
            <person name="Garbe J."/>
            <person name="Badalamenti J.P."/>
            <person name="Herman A."/>
            <person name="Mangelson H."/>
            <person name="Liachko I."/>
            <person name="Sullivan S."/>
            <person name="Sone E.D."/>
            <person name="Koren S."/>
            <person name="Silverstein K.A.T."/>
            <person name="Beckman K.B."/>
            <person name="Gohl D.M."/>
        </authorList>
    </citation>
    <scope>NUCLEOTIDE SEQUENCE</scope>
    <source>
        <strain evidence="1">Duluth1</strain>
        <tissue evidence="1">Whole animal</tissue>
    </source>
</reference>
<comment type="caution">
    <text evidence="1">The sequence shown here is derived from an EMBL/GenBank/DDBJ whole genome shotgun (WGS) entry which is preliminary data.</text>
</comment>
<protein>
    <submittedName>
        <fullName evidence="1">Uncharacterized protein</fullName>
    </submittedName>
</protein>